<dbReference type="NCBIfam" id="TIGR00652">
    <property type="entry name" value="DapF"/>
    <property type="match status" value="1"/>
</dbReference>
<organism evidence="9">
    <name type="scientific">bioreactor metagenome</name>
    <dbReference type="NCBI Taxonomy" id="1076179"/>
    <lineage>
        <taxon>unclassified sequences</taxon>
        <taxon>metagenomes</taxon>
        <taxon>ecological metagenomes</taxon>
    </lineage>
</organism>
<keyword evidence="6" id="KW-0457">Lysine biosynthesis</keyword>
<reference evidence="9" key="1">
    <citation type="submission" date="2019-08" db="EMBL/GenBank/DDBJ databases">
        <authorList>
            <person name="Kucharzyk K."/>
            <person name="Murdoch R.W."/>
            <person name="Higgins S."/>
            <person name="Loffler F."/>
        </authorList>
    </citation>
    <scope>NUCLEOTIDE SEQUENCE</scope>
</reference>
<protein>
    <recommendedName>
        <fullName evidence="3">diaminopimelate epimerase</fullName>
        <ecNumber evidence="3">5.1.1.7</ecNumber>
    </recommendedName>
</protein>
<dbReference type="PANTHER" id="PTHR31689">
    <property type="entry name" value="DIAMINOPIMELATE EPIMERASE, CHLOROPLASTIC"/>
    <property type="match status" value="1"/>
</dbReference>
<keyword evidence="4" id="KW-0963">Cytoplasm</keyword>
<comment type="similarity">
    <text evidence="2">Belongs to the diaminopimelate epimerase family.</text>
</comment>
<dbReference type="GO" id="GO:0005829">
    <property type="term" value="C:cytosol"/>
    <property type="evidence" value="ECO:0007669"/>
    <property type="project" value="TreeGrafter"/>
</dbReference>
<dbReference type="PROSITE" id="PS01326">
    <property type="entry name" value="DAP_EPIMERASE"/>
    <property type="match status" value="1"/>
</dbReference>
<evidence type="ECO:0000313" key="9">
    <source>
        <dbReference type="EMBL" id="MPM45291.1"/>
    </source>
</evidence>
<accession>A0A644ZZB0</accession>
<keyword evidence="7 9" id="KW-0413">Isomerase</keyword>
<evidence type="ECO:0000256" key="1">
    <source>
        <dbReference type="ARBA" id="ARBA00005196"/>
    </source>
</evidence>
<evidence type="ECO:0000256" key="7">
    <source>
        <dbReference type="ARBA" id="ARBA00023235"/>
    </source>
</evidence>
<evidence type="ECO:0000256" key="2">
    <source>
        <dbReference type="ARBA" id="ARBA00010219"/>
    </source>
</evidence>
<dbReference type="SUPFAM" id="SSF54506">
    <property type="entry name" value="Diaminopimelate epimerase-like"/>
    <property type="match status" value="2"/>
</dbReference>
<dbReference type="UniPathway" id="UPA00034">
    <property type="reaction ID" value="UER00025"/>
</dbReference>
<dbReference type="GO" id="GO:0009089">
    <property type="term" value="P:lysine biosynthetic process via diaminopimelate"/>
    <property type="evidence" value="ECO:0007669"/>
    <property type="project" value="UniProtKB-UniPathway"/>
</dbReference>
<evidence type="ECO:0000256" key="6">
    <source>
        <dbReference type="ARBA" id="ARBA00023154"/>
    </source>
</evidence>
<dbReference type="HAMAP" id="MF_00197">
    <property type="entry name" value="DAP_epimerase"/>
    <property type="match status" value="1"/>
</dbReference>
<dbReference type="FunFam" id="3.10.310.10:FF:000001">
    <property type="entry name" value="Diaminopimelate epimerase"/>
    <property type="match status" value="1"/>
</dbReference>
<comment type="pathway">
    <text evidence="1">Amino-acid biosynthesis; L-lysine biosynthesis via DAP pathway; DL-2,6-diaminopimelate from LL-2,6-diaminopimelate: step 1/1.</text>
</comment>
<dbReference type="Pfam" id="PF01678">
    <property type="entry name" value="DAP_epimerase"/>
    <property type="match status" value="2"/>
</dbReference>
<evidence type="ECO:0000256" key="3">
    <source>
        <dbReference type="ARBA" id="ARBA00013080"/>
    </source>
</evidence>
<evidence type="ECO:0000256" key="5">
    <source>
        <dbReference type="ARBA" id="ARBA00022605"/>
    </source>
</evidence>
<dbReference type="InterPro" id="IPR001653">
    <property type="entry name" value="DAP_epimerase_DapF"/>
</dbReference>
<dbReference type="AlphaFoldDB" id="A0A644ZZB0"/>
<proteinExistence type="inferred from homology"/>
<dbReference type="InterPro" id="IPR018510">
    <property type="entry name" value="DAP_epimerase_AS"/>
</dbReference>
<comment type="caution">
    <text evidence="9">The sequence shown here is derived from an EMBL/GenBank/DDBJ whole genome shotgun (WGS) entry which is preliminary data.</text>
</comment>
<comment type="catalytic activity">
    <reaction evidence="8">
        <text>(2S,6S)-2,6-diaminopimelate = meso-2,6-diaminopimelate</text>
        <dbReference type="Rhea" id="RHEA:15393"/>
        <dbReference type="ChEBI" id="CHEBI:57609"/>
        <dbReference type="ChEBI" id="CHEBI:57791"/>
        <dbReference type="EC" id="5.1.1.7"/>
    </reaction>
</comment>
<evidence type="ECO:0000256" key="4">
    <source>
        <dbReference type="ARBA" id="ARBA00022490"/>
    </source>
</evidence>
<evidence type="ECO:0000256" key="8">
    <source>
        <dbReference type="ARBA" id="ARBA00051712"/>
    </source>
</evidence>
<sequence length="278" mass="30749">MIDFYKYHGLGNDFIIIDNREGKLKFEKDIIRALCHRNFGIGADGILLAENSKGCDVKMIIYNSDGSSAQMCGNATRCFAKYLYEKGIIKKKTIHIETLAGEIITEIRTENDKVTKIKVDMGKPAFDPKAIPCNIECETVKNIKLKIGSAAYDITAMLMGVPHAVIFKDELADSDIIKEGKQIEESPFFPLKTNVNFVKILSRSEIILRTWERGAGYTQACGTGACASVAAGVVNDLLDNRVLVHLRGGDLIIQWDGQNNIYMEGTAKEVFSGKLTKS</sequence>
<dbReference type="EMBL" id="VSSQ01010818">
    <property type="protein sequence ID" value="MPM45291.1"/>
    <property type="molecule type" value="Genomic_DNA"/>
</dbReference>
<keyword evidence="5" id="KW-0028">Amino-acid biosynthesis</keyword>
<dbReference type="Gene3D" id="3.10.310.10">
    <property type="entry name" value="Diaminopimelate Epimerase, Chain A, domain 1"/>
    <property type="match status" value="2"/>
</dbReference>
<gene>
    <name evidence="9" type="primary">dapF_28</name>
    <name evidence="9" type="ORF">SDC9_91977</name>
</gene>
<dbReference type="EC" id="5.1.1.7" evidence="3"/>
<name>A0A644ZZB0_9ZZZZ</name>
<dbReference type="GO" id="GO:0008837">
    <property type="term" value="F:diaminopimelate epimerase activity"/>
    <property type="evidence" value="ECO:0007669"/>
    <property type="project" value="UniProtKB-EC"/>
</dbReference>
<dbReference type="PANTHER" id="PTHR31689:SF0">
    <property type="entry name" value="DIAMINOPIMELATE EPIMERASE"/>
    <property type="match status" value="1"/>
</dbReference>